<reference evidence="13" key="1">
    <citation type="submission" date="2018-05" db="EMBL/GenBank/DDBJ databases">
        <title>Complete Genome Sequence of Methylobacterium sp. 17SD2-17.</title>
        <authorList>
            <person name="Srinivasan S."/>
        </authorList>
    </citation>
    <scope>NUCLEOTIDE SEQUENCE [LARGE SCALE GENOMIC DNA]</scope>
    <source>
        <strain evidence="13">17SD2-17</strain>
    </source>
</reference>
<comment type="catalytic activity">
    <reaction evidence="1 8">
        <text>alpha-D-glucose = beta-D-glucose</text>
        <dbReference type="Rhea" id="RHEA:10264"/>
        <dbReference type="ChEBI" id="CHEBI:15903"/>
        <dbReference type="ChEBI" id="CHEBI:17925"/>
        <dbReference type="EC" id="5.1.3.3"/>
    </reaction>
</comment>
<dbReference type="EMBL" id="CP029550">
    <property type="protein sequence ID" value="AWN44227.1"/>
    <property type="molecule type" value="Genomic_DNA"/>
</dbReference>
<dbReference type="GO" id="GO:0030246">
    <property type="term" value="F:carbohydrate binding"/>
    <property type="evidence" value="ECO:0007669"/>
    <property type="project" value="InterPro"/>
</dbReference>
<evidence type="ECO:0000313" key="13">
    <source>
        <dbReference type="Proteomes" id="UP000245926"/>
    </source>
</evidence>
<name>A0A2U8WDI1_9HYPH</name>
<dbReference type="PANTHER" id="PTHR10091:SF0">
    <property type="entry name" value="GALACTOSE MUTAROTASE"/>
    <property type="match status" value="1"/>
</dbReference>
<keyword evidence="13" id="KW-1185">Reference proteome</keyword>
<sequence>MAGEPFGRTRDGRGVTRYALARGRLQAEIIDYGGILTRLDVPDRAGRPANVVLGFSDFADYEARNPHFGALTGRYANRIAGGAFSLDGQEYRLPVNDGPNTLHGGPNGFDKRVWRVAAAEPARLVLHYRSCDGEEGFPGNLDVSVTYALTGDDALRIDYAAWTDRPTVVNLTNHSYFNLAGEGSGDALGHVVAIAADSYTPTDASQIPTGEIAPVAGTPFDFREPAALGSRIREAVPQLAFAKGYDHNFVLRGGRTRLRPVATCLDPGSGRRLEVSTTEPGLQLYTANNLDGTLAGPSRRLYRSGDAVCFETQGFPDAPNRPDFPSSVLRPGTRFTATTQYRFDIG</sequence>
<dbReference type="InterPro" id="IPR014718">
    <property type="entry name" value="GH-type_carb-bd"/>
</dbReference>
<protein>
    <recommendedName>
        <fullName evidence="5 8">Aldose 1-epimerase</fullName>
        <ecNumber evidence="4 8">5.1.3.3</ecNumber>
    </recommendedName>
</protein>
<dbReference type="AlphaFoldDB" id="A0A2U8WDI1"/>
<organism evidence="12 13">
    <name type="scientific">Methylobacterium durans</name>
    <dbReference type="NCBI Taxonomy" id="2202825"/>
    <lineage>
        <taxon>Bacteria</taxon>
        <taxon>Pseudomonadati</taxon>
        <taxon>Pseudomonadota</taxon>
        <taxon>Alphaproteobacteria</taxon>
        <taxon>Hyphomicrobiales</taxon>
        <taxon>Methylobacteriaceae</taxon>
        <taxon>Methylobacterium</taxon>
    </lineage>
</organism>
<dbReference type="CDD" id="cd09019">
    <property type="entry name" value="galactose_mutarotase_like"/>
    <property type="match status" value="1"/>
</dbReference>
<feature type="active site" description="Proton acceptor" evidence="9">
    <location>
        <position position="311"/>
    </location>
</feature>
<feature type="active site" description="Proton donor" evidence="9">
    <location>
        <position position="174"/>
    </location>
</feature>
<evidence type="ECO:0000256" key="5">
    <source>
        <dbReference type="ARBA" id="ARBA00014165"/>
    </source>
</evidence>
<proteinExistence type="inferred from homology"/>
<dbReference type="KEGG" id="mets:DK389_31575"/>
<comment type="similarity">
    <text evidence="3 8">Belongs to the aldose epimerase family.</text>
</comment>
<evidence type="ECO:0000256" key="11">
    <source>
        <dbReference type="PIRSR" id="PIRSR005096-3"/>
    </source>
</evidence>
<feature type="binding site" evidence="11">
    <location>
        <begin position="174"/>
        <end position="176"/>
    </location>
    <ligand>
        <name>beta-D-galactose</name>
        <dbReference type="ChEBI" id="CHEBI:27667"/>
    </ligand>
</feature>
<feature type="binding site" evidence="11">
    <location>
        <begin position="77"/>
        <end position="78"/>
    </location>
    <ligand>
        <name>beta-D-galactose</name>
        <dbReference type="ChEBI" id="CHEBI:27667"/>
    </ligand>
</feature>
<dbReference type="EC" id="5.1.3.3" evidence="4 8"/>
<dbReference type="NCBIfam" id="NF008277">
    <property type="entry name" value="PRK11055.1"/>
    <property type="match status" value="1"/>
</dbReference>
<keyword evidence="6 8" id="KW-0413">Isomerase</keyword>
<evidence type="ECO:0000256" key="10">
    <source>
        <dbReference type="PIRSR" id="PIRSR005096-2"/>
    </source>
</evidence>
<accession>A0A2U8WDI1</accession>
<dbReference type="Proteomes" id="UP000245926">
    <property type="component" value="Chromosome"/>
</dbReference>
<dbReference type="GO" id="GO:0004034">
    <property type="term" value="F:aldose 1-epimerase activity"/>
    <property type="evidence" value="ECO:0007669"/>
    <property type="project" value="UniProtKB-EC"/>
</dbReference>
<dbReference type="UniPathway" id="UPA00242"/>
<dbReference type="PANTHER" id="PTHR10091">
    <property type="entry name" value="ALDOSE-1-EPIMERASE"/>
    <property type="match status" value="1"/>
</dbReference>
<evidence type="ECO:0000256" key="6">
    <source>
        <dbReference type="ARBA" id="ARBA00023235"/>
    </source>
</evidence>
<keyword evidence="7 8" id="KW-0119">Carbohydrate metabolism</keyword>
<dbReference type="GO" id="GO:0033499">
    <property type="term" value="P:galactose catabolic process via UDP-galactose, Leloir pathway"/>
    <property type="evidence" value="ECO:0007669"/>
    <property type="project" value="TreeGrafter"/>
</dbReference>
<dbReference type="InterPro" id="IPR011013">
    <property type="entry name" value="Gal_mutarotase_sf_dom"/>
</dbReference>
<evidence type="ECO:0000256" key="7">
    <source>
        <dbReference type="ARBA" id="ARBA00023277"/>
    </source>
</evidence>
<dbReference type="OrthoDB" id="9779408at2"/>
<dbReference type="Pfam" id="PF01263">
    <property type="entry name" value="Aldose_epim"/>
    <property type="match status" value="1"/>
</dbReference>
<evidence type="ECO:0000256" key="4">
    <source>
        <dbReference type="ARBA" id="ARBA00013185"/>
    </source>
</evidence>
<evidence type="ECO:0000313" key="12">
    <source>
        <dbReference type="EMBL" id="AWN44227.1"/>
    </source>
</evidence>
<feature type="binding site" evidence="10">
    <location>
        <position position="246"/>
    </location>
    <ligand>
        <name>beta-D-galactose</name>
        <dbReference type="ChEBI" id="CHEBI:27667"/>
    </ligand>
</feature>
<evidence type="ECO:0000256" key="8">
    <source>
        <dbReference type="PIRNR" id="PIRNR005096"/>
    </source>
</evidence>
<dbReference type="InterPro" id="IPR047215">
    <property type="entry name" value="Galactose_mutarotase-like"/>
</dbReference>
<dbReference type="PIRSF" id="PIRSF005096">
    <property type="entry name" value="GALM"/>
    <property type="match status" value="1"/>
</dbReference>
<evidence type="ECO:0000256" key="2">
    <source>
        <dbReference type="ARBA" id="ARBA00005028"/>
    </source>
</evidence>
<dbReference type="GO" id="GO:0005737">
    <property type="term" value="C:cytoplasm"/>
    <property type="evidence" value="ECO:0007669"/>
    <property type="project" value="TreeGrafter"/>
</dbReference>
<evidence type="ECO:0000256" key="1">
    <source>
        <dbReference type="ARBA" id="ARBA00001614"/>
    </source>
</evidence>
<comment type="pathway">
    <text evidence="2 8">Carbohydrate metabolism; hexose metabolism.</text>
</comment>
<dbReference type="InterPro" id="IPR015443">
    <property type="entry name" value="Aldose_1-epimerase"/>
</dbReference>
<dbReference type="GO" id="GO:0006006">
    <property type="term" value="P:glucose metabolic process"/>
    <property type="evidence" value="ECO:0007669"/>
    <property type="project" value="TreeGrafter"/>
</dbReference>
<dbReference type="InterPro" id="IPR008183">
    <property type="entry name" value="Aldose_1/G6P_1-epimerase"/>
</dbReference>
<dbReference type="InterPro" id="IPR018052">
    <property type="entry name" value="Ald1_epimerase_CS"/>
</dbReference>
<dbReference type="PROSITE" id="PS00545">
    <property type="entry name" value="ALDOSE_1_EPIMERASE"/>
    <property type="match status" value="1"/>
</dbReference>
<dbReference type="Gene3D" id="2.70.98.10">
    <property type="match status" value="1"/>
</dbReference>
<dbReference type="SUPFAM" id="SSF74650">
    <property type="entry name" value="Galactose mutarotase-like"/>
    <property type="match status" value="1"/>
</dbReference>
<gene>
    <name evidence="12" type="ORF">DK389_31575</name>
</gene>
<evidence type="ECO:0000256" key="9">
    <source>
        <dbReference type="PIRSR" id="PIRSR005096-1"/>
    </source>
</evidence>
<evidence type="ECO:0000256" key="3">
    <source>
        <dbReference type="ARBA" id="ARBA00006206"/>
    </source>
</evidence>
<dbReference type="RefSeq" id="WP_109895772.1">
    <property type="nucleotide sequence ID" value="NZ_CP029550.1"/>
</dbReference>